<organism evidence="1 2">
    <name type="scientific">Aspergillus uvarum CBS 121591</name>
    <dbReference type="NCBI Taxonomy" id="1448315"/>
    <lineage>
        <taxon>Eukaryota</taxon>
        <taxon>Fungi</taxon>
        <taxon>Dikarya</taxon>
        <taxon>Ascomycota</taxon>
        <taxon>Pezizomycotina</taxon>
        <taxon>Eurotiomycetes</taxon>
        <taxon>Eurotiomycetidae</taxon>
        <taxon>Eurotiales</taxon>
        <taxon>Aspergillaceae</taxon>
        <taxon>Aspergillus</taxon>
        <taxon>Aspergillus subgen. Circumdati</taxon>
    </lineage>
</organism>
<protein>
    <submittedName>
        <fullName evidence="1">Uncharacterized protein</fullName>
    </submittedName>
</protein>
<keyword evidence="2" id="KW-1185">Reference proteome</keyword>
<dbReference type="GeneID" id="37143802"/>
<sequence>MTKSGCGCLLDYRFLASWVKHPTSTHRKHPHWDSSPDSSTEKVFFYYVVCMAILLCRSIRSYFKIPAISSPGRGFLLLEIFPQPDRT</sequence>
<name>A0A319DCE5_9EURO</name>
<dbReference type="AlphaFoldDB" id="A0A319DCE5"/>
<reference evidence="1 2" key="1">
    <citation type="submission" date="2016-12" db="EMBL/GenBank/DDBJ databases">
        <title>The genomes of Aspergillus section Nigri reveals drivers in fungal speciation.</title>
        <authorList>
            <consortium name="DOE Joint Genome Institute"/>
            <person name="Vesth T.C."/>
            <person name="Nybo J."/>
            <person name="Theobald S."/>
            <person name="Brandl J."/>
            <person name="Frisvad J.C."/>
            <person name="Nielsen K.F."/>
            <person name="Lyhne E.K."/>
            <person name="Kogle M.E."/>
            <person name="Kuo A."/>
            <person name="Riley R."/>
            <person name="Clum A."/>
            <person name="Nolan M."/>
            <person name="Lipzen A."/>
            <person name="Salamov A."/>
            <person name="Henrissat B."/>
            <person name="Wiebenga A."/>
            <person name="De Vries R.P."/>
            <person name="Grigoriev I.V."/>
            <person name="Mortensen U.H."/>
            <person name="Andersen M.R."/>
            <person name="Baker S.E."/>
        </authorList>
    </citation>
    <scope>NUCLEOTIDE SEQUENCE [LARGE SCALE GENOMIC DNA]</scope>
    <source>
        <strain evidence="1 2">CBS 121591</strain>
    </source>
</reference>
<evidence type="ECO:0000313" key="1">
    <source>
        <dbReference type="EMBL" id="PYH77512.1"/>
    </source>
</evidence>
<gene>
    <name evidence="1" type="ORF">BO82DRAFT_435770</name>
</gene>
<accession>A0A319DCE5</accession>
<evidence type="ECO:0000313" key="2">
    <source>
        <dbReference type="Proteomes" id="UP000248340"/>
    </source>
</evidence>
<dbReference type="VEuPathDB" id="FungiDB:BO82DRAFT_435770"/>
<dbReference type="EMBL" id="KZ821740">
    <property type="protein sequence ID" value="PYH77512.1"/>
    <property type="molecule type" value="Genomic_DNA"/>
</dbReference>
<dbReference type="Proteomes" id="UP000248340">
    <property type="component" value="Unassembled WGS sequence"/>
</dbReference>
<proteinExistence type="predicted"/>
<dbReference type="RefSeq" id="XP_025487712.1">
    <property type="nucleotide sequence ID" value="XM_025641060.1"/>
</dbReference>